<comment type="caution">
    <text evidence="3">The sequence shown here is derived from an EMBL/GenBank/DDBJ whole genome shotgun (WGS) entry which is preliminary data.</text>
</comment>
<name>A0A1Y2K6A5_9PROT</name>
<feature type="domain" description="GFO/IDH/MocA-like oxidoreductase" evidence="2">
    <location>
        <begin position="150"/>
        <end position="214"/>
    </location>
</feature>
<reference evidence="3 4" key="1">
    <citation type="journal article" date="2016" name="BMC Genomics">
        <title>Combined genomic and structural analyses of a cultured magnetotactic bacterium reveals its niche adaptation to a dynamic environment.</title>
        <authorList>
            <person name="Araujo A.C."/>
            <person name="Morillo V."/>
            <person name="Cypriano J."/>
            <person name="Teixeira L.C."/>
            <person name="Leao P."/>
            <person name="Lyra S."/>
            <person name="Almeida L.G."/>
            <person name="Bazylinski D.A."/>
            <person name="Vasconcellos A.T."/>
            <person name="Abreu F."/>
            <person name="Lins U."/>
        </authorList>
    </citation>
    <scope>NUCLEOTIDE SEQUENCE [LARGE SCALE GENOMIC DNA]</scope>
    <source>
        <strain evidence="3 4">IT-1</strain>
    </source>
</reference>
<evidence type="ECO:0000259" key="2">
    <source>
        <dbReference type="Pfam" id="PF22725"/>
    </source>
</evidence>
<dbReference type="STRING" id="1434232.MAIT1_03322"/>
<accession>A0A1Y2K6A5</accession>
<dbReference type="Gene3D" id="3.40.50.720">
    <property type="entry name" value="NAD(P)-binding Rossmann-like Domain"/>
    <property type="match status" value="1"/>
</dbReference>
<protein>
    <submittedName>
        <fullName evidence="3">Putative oxidoreductase domain-containing protein</fullName>
    </submittedName>
</protein>
<dbReference type="GO" id="GO:0000166">
    <property type="term" value="F:nucleotide binding"/>
    <property type="evidence" value="ECO:0007669"/>
    <property type="project" value="InterPro"/>
</dbReference>
<organism evidence="3 4">
    <name type="scientific">Magnetofaba australis IT-1</name>
    <dbReference type="NCBI Taxonomy" id="1434232"/>
    <lineage>
        <taxon>Bacteria</taxon>
        <taxon>Pseudomonadati</taxon>
        <taxon>Pseudomonadota</taxon>
        <taxon>Magnetococcia</taxon>
        <taxon>Magnetococcales</taxon>
        <taxon>Magnetococcaceae</taxon>
        <taxon>Magnetofaba</taxon>
    </lineage>
</organism>
<dbReference type="EMBL" id="LVJN01000018">
    <property type="protein sequence ID" value="OSM05169.1"/>
    <property type="molecule type" value="Genomic_DNA"/>
</dbReference>
<dbReference type="InterPro" id="IPR055170">
    <property type="entry name" value="GFO_IDH_MocA-like_dom"/>
</dbReference>
<dbReference type="InterPro" id="IPR051450">
    <property type="entry name" value="Gfo/Idh/MocA_Oxidoreductases"/>
</dbReference>
<dbReference type="InterPro" id="IPR000683">
    <property type="entry name" value="Gfo/Idh/MocA-like_OxRdtase_N"/>
</dbReference>
<dbReference type="Pfam" id="PF22725">
    <property type="entry name" value="GFO_IDH_MocA_C3"/>
    <property type="match status" value="1"/>
</dbReference>
<dbReference type="Proteomes" id="UP000194003">
    <property type="component" value="Unassembled WGS sequence"/>
</dbReference>
<dbReference type="PANTHER" id="PTHR43377:SF1">
    <property type="entry name" value="BILIVERDIN REDUCTASE A"/>
    <property type="match status" value="1"/>
</dbReference>
<dbReference type="InterPro" id="IPR036291">
    <property type="entry name" value="NAD(P)-bd_dom_sf"/>
</dbReference>
<evidence type="ECO:0000313" key="3">
    <source>
        <dbReference type="EMBL" id="OSM05169.1"/>
    </source>
</evidence>
<sequence>MIGVGYLGRFHAQKYQLIDGVELVGVADADPKRAEQIGQELGVAGYADYRDLLDKVDLVSIATITECHFKVAEACLNAGIHVLIEKPITVTLEEADELIDIADRNNLFIQVGHLKRFHPAVAALRNSGILRSPRYIEAERLAPFKPRALDVDVVLDLMIHDVDLILNFVGSEVAKVEAMGTPVLTNQVDIANARLTFANGCIADVRASRVSLQATRKMRLFQPDAYVALDFITKGIRVVMKGEGDMQLEGVTVPALEEKRLTIEDYDTLETEIRSFCESVRDGRQPLVTGRDGRKALAVVAQVRDSLMRYIDEQGLTPPKK</sequence>
<dbReference type="Pfam" id="PF01408">
    <property type="entry name" value="GFO_IDH_MocA"/>
    <property type="match status" value="1"/>
</dbReference>
<dbReference type="SUPFAM" id="SSF51735">
    <property type="entry name" value="NAD(P)-binding Rossmann-fold domains"/>
    <property type="match status" value="1"/>
</dbReference>
<gene>
    <name evidence="3" type="ORF">MAIT1_03322</name>
</gene>
<evidence type="ECO:0000259" key="1">
    <source>
        <dbReference type="Pfam" id="PF01408"/>
    </source>
</evidence>
<feature type="domain" description="Gfo/Idh/MocA-like oxidoreductase N-terminal" evidence="1">
    <location>
        <begin position="1"/>
        <end position="113"/>
    </location>
</feature>
<dbReference type="AlphaFoldDB" id="A0A1Y2K6A5"/>
<dbReference type="Gene3D" id="3.30.360.10">
    <property type="entry name" value="Dihydrodipicolinate Reductase, domain 2"/>
    <property type="match status" value="1"/>
</dbReference>
<proteinExistence type="predicted"/>
<keyword evidence="4" id="KW-1185">Reference proteome</keyword>
<dbReference type="PANTHER" id="PTHR43377">
    <property type="entry name" value="BILIVERDIN REDUCTASE A"/>
    <property type="match status" value="1"/>
</dbReference>
<dbReference type="SUPFAM" id="SSF55347">
    <property type="entry name" value="Glyceraldehyde-3-phosphate dehydrogenase-like, C-terminal domain"/>
    <property type="match status" value="1"/>
</dbReference>
<evidence type="ECO:0000313" key="4">
    <source>
        <dbReference type="Proteomes" id="UP000194003"/>
    </source>
</evidence>